<dbReference type="AlphaFoldDB" id="A0A6G1LI75"/>
<proteinExistence type="predicted"/>
<dbReference type="EMBL" id="ML995817">
    <property type="protein sequence ID" value="KAF2771864.1"/>
    <property type="molecule type" value="Genomic_DNA"/>
</dbReference>
<organism evidence="1 2">
    <name type="scientific">Teratosphaeria nubilosa</name>
    <dbReference type="NCBI Taxonomy" id="161662"/>
    <lineage>
        <taxon>Eukaryota</taxon>
        <taxon>Fungi</taxon>
        <taxon>Dikarya</taxon>
        <taxon>Ascomycota</taxon>
        <taxon>Pezizomycotina</taxon>
        <taxon>Dothideomycetes</taxon>
        <taxon>Dothideomycetidae</taxon>
        <taxon>Mycosphaerellales</taxon>
        <taxon>Teratosphaeriaceae</taxon>
        <taxon>Teratosphaeria</taxon>
    </lineage>
</organism>
<sequence length="184" mass="20926">MRHPTSRAPSKRPNYAFPAGAKCPPSVSKDFDHCRASGSLLDLVDGRCALLQPFSCVACRWAIVYLISRSKGYDLMKRGAPPAKTRRPRDPRIVVRYQVVQTINFTNGPEAAQRGNFTLIMHDRKMHENQTIWPMGHADFRPSTLHVLQPRQKQIWLAGSRIPCRVVDSVQAEPYHLQWHPPHG</sequence>
<reference evidence="1" key="1">
    <citation type="journal article" date="2020" name="Stud. Mycol.">
        <title>101 Dothideomycetes genomes: a test case for predicting lifestyles and emergence of pathogens.</title>
        <authorList>
            <person name="Haridas S."/>
            <person name="Albert R."/>
            <person name="Binder M."/>
            <person name="Bloem J."/>
            <person name="Labutti K."/>
            <person name="Salamov A."/>
            <person name="Andreopoulos B."/>
            <person name="Baker S."/>
            <person name="Barry K."/>
            <person name="Bills G."/>
            <person name="Bluhm B."/>
            <person name="Cannon C."/>
            <person name="Castanera R."/>
            <person name="Culley D."/>
            <person name="Daum C."/>
            <person name="Ezra D."/>
            <person name="Gonzalez J."/>
            <person name="Henrissat B."/>
            <person name="Kuo A."/>
            <person name="Liang C."/>
            <person name="Lipzen A."/>
            <person name="Lutzoni F."/>
            <person name="Magnuson J."/>
            <person name="Mondo S."/>
            <person name="Nolan M."/>
            <person name="Ohm R."/>
            <person name="Pangilinan J."/>
            <person name="Park H.-J."/>
            <person name="Ramirez L."/>
            <person name="Alfaro M."/>
            <person name="Sun H."/>
            <person name="Tritt A."/>
            <person name="Yoshinaga Y."/>
            <person name="Zwiers L.-H."/>
            <person name="Turgeon B."/>
            <person name="Goodwin S."/>
            <person name="Spatafora J."/>
            <person name="Crous P."/>
            <person name="Grigoriev I."/>
        </authorList>
    </citation>
    <scope>NUCLEOTIDE SEQUENCE</scope>
    <source>
        <strain evidence="1">CBS 116005</strain>
    </source>
</reference>
<evidence type="ECO:0000313" key="2">
    <source>
        <dbReference type="Proteomes" id="UP000799436"/>
    </source>
</evidence>
<dbReference type="Proteomes" id="UP000799436">
    <property type="component" value="Unassembled WGS sequence"/>
</dbReference>
<evidence type="ECO:0000313" key="1">
    <source>
        <dbReference type="EMBL" id="KAF2771864.1"/>
    </source>
</evidence>
<name>A0A6G1LI75_9PEZI</name>
<protein>
    <submittedName>
        <fullName evidence="1">Uncharacterized protein</fullName>
    </submittedName>
</protein>
<keyword evidence="2" id="KW-1185">Reference proteome</keyword>
<accession>A0A6G1LI75</accession>
<gene>
    <name evidence="1" type="ORF">EJ03DRAFT_10309</name>
</gene>